<dbReference type="SUPFAM" id="SSF56672">
    <property type="entry name" value="DNA/RNA polymerases"/>
    <property type="match status" value="1"/>
</dbReference>
<dbReference type="InterPro" id="IPR043502">
    <property type="entry name" value="DNA/RNA_pol_sf"/>
</dbReference>
<keyword evidence="2" id="KW-0472">Membrane</keyword>
<reference evidence="4" key="1">
    <citation type="journal article" date="2019" name="Sci. Rep.">
        <title>Draft genome of Tanacetum cinerariifolium, the natural source of mosquito coil.</title>
        <authorList>
            <person name="Yamashiro T."/>
            <person name="Shiraishi A."/>
            <person name="Satake H."/>
            <person name="Nakayama K."/>
        </authorList>
    </citation>
    <scope>NUCLEOTIDE SEQUENCE</scope>
</reference>
<evidence type="ECO:0000313" key="4">
    <source>
        <dbReference type="EMBL" id="GEU30252.1"/>
    </source>
</evidence>
<dbReference type="EMBL" id="BKCJ010000142">
    <property type="protein sequence ID" value="GEU30252.1"/>
    <property type="molecule type" value="Genomic_DNA"/>
</dbReference>
<dbReference type="PANTHER" id="PTHR24559">
    <property type="entry name" value="TRANSPOSON TY3-I GAG-POL POLYPROTEIN"/>
    <property type="match status" value="1"/>
</dbReference>
<dbReference type="InterPro" id="IPR053134">
    <property type="entry name" value="RNA-dir_DNA_polymerase"/>
</dbReference>
<organism evidence="4">
    <name type="scientific">Tanacetum cinerariifolium</name>
    <name type="common">Dalmatian daisy</name>
    <name type="synonym">Chrysanthemum cinerariifolium</name>
    <dbReference type="NCBI Taxonomy" id="118510"/>
    <lineage>
        <taxon>Eukaryota</taxon>
        <taxon>Viridiplantae</taxon>
        <taxon>Streptophyta</taxon>
        <taxon>Embryophyta</taxon>
        <taxon>Tracheophyta</taxon>
        <taxon>Spermatophyta</taxon>
        <taxon>Magnoliopsida</taxon>
        <taxon>eudicotyledons</taxon>
        <taxon>Gunneridae</taxon>
        <taxon>Pentapetalae</taxon>
        <taxon>asterids</taxon>
        <taxon>campanulids</taxon>
        <taxon>Asterales</taxon>
        <taxon>Asteraceae</taxon>
        <taxon>Asteroideae</taxon>
        <taxon>Anthemideae</taxon>
        <taxon>Anthemidinae</taxon>
        <taxon>Tanacetum</taxon>
    </lineage>
</organism>
<protein>
    <recommendedName>
        <fullName evidence="3">Reverse transcriptase domain-containing protein</fullName>
    </recommendedName>
</protein>
<accession>A0A6L2J0D3</accession>
<dbReference type="PANTHER" id="PTHR24559:SF427">
    <property type="entry name" value="RNA-DIRECTED DNA POLYMERASE"/>
    <property type="match status" value="1"/>
</dbReference>
<keyword evidence="2" id="KW-0812">Transmembrane</keyword>
<dbReference type="CDD" id="cd00303">
    <property type="entry name" value="retropepsin_like"/>
    <property type="match status" value="1"/>
</dbReference>
<dbReference type="Pfam" id="PF00078">
    <property type="entry name" value="RVT_1"/>
    <property type="match status" value="1"/>
</dbReference>
<dbReference type="InterPro" id="IPR021109">
    <property type="entry name" value="Peptidase_aspartic_dom_sf"/>
</dbReference>
<evidence type="ECO:0000256" key="1">
    <source>
        <dbReference type="SAM" id="MobiDB-lite"/>
    </source>
</evidence>
<dbReference type="InterPro" id="IPR000477">
    <property type="entry name" value="RT_dom"/>
</dbReference>
<dbReference type="CDD" id="cd01647">
    <property type="entry name" value="RT_LTR"/>
    <property type="match status" value="1"/>
</dbReference>
<dbReference type="Gene3D" id="3.10.10.10">
    <property type="entry name" value="HIV Type 1 Reverse Transcriptase, subunit A, domain 1"/>
    <property type="match status" value="1"/>
</dbReference>
<dbReference type="Pfam" id="PF24626">
    <property type="entry name" value="SH3_Tf2-1"/>
    <property type="match status" value="1"/>
</dbReference>
<sequence>MIDQALLQNSTSGDGSHSLHGDNQRNVHTVRPCFYADFIKCQPLNFKGTEGMVGLTRIFPVVPLSISDIGVARTSAVTSKVSYLVTLVAFLSAWAIVIKMTLGALGQVSPIWFLFTRPHIVDLGDILPLGGLLLMAMSLANSIVSSNILGLEDLTLLKMLSGSPLRNFTPMRKRRLTTNGRLMIHPETTMAINNNPPRGRMSPRSSGNTNVANAQRDNRENPKGNVGNAKKKGNASRDPDSSVVTGTFLLNNRYASILFVTGANRSFISTAFSSLIDIVPTPLGNSYDVELADGKIVRVDTIMWGYTLNFLNHPFNIDLMPVELGSFDVIIGMDWLRRCYAVIVCNEKLVRDPYGNETLIFRDEKSNDGRESWLSIISCSKAQEYMTKGSQIFLAQISAKKEEENSKGNEIPDRLNSRSCARSSSALSIGIVRNEGIDRSFRMCIDYRELNKLTVKNRYPLLRIDNLFDQLQGSGIYSKIDLRSGYQQLRVREQEILKTTFRTRYGHYEFQVMPFGLTKAPAIFMDLMNRVCKPYLDKFVIIFIDDILIYSKDKKEHGEHLKAILELLKKKKLGIYVDPAKIESIKDWASPKTPMEIRQFLGLVGYYRRKANIVADALSRKERMETLRIRALVMSIGLDLPKQILEAQIKALKPENLKNKDVGSMIRKDIPKEKLKPRADGTLGLNGRSWLPCYGDFRFKCRSPVCWAKVGEAQLTGPEMIQETTKKIVLAKVGKVAYKLELPQELSRVYHTFHVSNLKKCYTDKPLVMPLEGIHIDDKLQFMEEPVKIMEREIKRLK</sequence>
<dbReference type="SUPFAM" id="SSF50630">
    <property type="entry name" value="Acid proteases"/>
    <property type="match status" value="1"/>
</dbReference>
<feature type="domain" description="Reverse transcriptase" evidence="3">
    <location>
        <begin position="413"/>
        <end position="605"/>
    </location>
</feature>
<dbReference type="Gene3D" id="3.30.70.270">
    <property type="match status" value="2"/>
</dbReference>
<feature type="compositionally biased region" description="Polar residues" evidence="1">
    <location>
        <begin position="203"/>
        <end position="215"/>
    </location>
</feature>
<dbReference type="AlphaFoldDB" id="A0A6L2J0D3"/>
<evidence type="ECO:0000259" key="3">
    <source>
        <dbReference type="PROSITE" id="PS50878"/>
    </source>
</evidence>
<feature type="region of interest" description="Disordered" evidence="1">
    <location>
        <begin position="189"/>
        <end position="241"/>
    </location>
</feature>
<name>A0A6L2J0D3_TANCI</name>
<dbReference type="InterPro" id="IPR043128">
    <property type="entry name" value="Rev_trsase/Diguanyl_cyclase"/>
</dbReference>
<dbReference type="Pfam" id="PF08284">
    <property type="entry name" value="RVP_2"/>
    <property type="match status" value="1"/>
</dbReference>
<gene>
    <name evidence="4" type="ORF">Tci_002230</name>
</gene>
<dbReference type="InterPro" id="IPR056924">
    <property type="entry name" value="SH3_Tf2-1"/>
</dbReference>
<keyword evidence="2" id="KW-1133">Transmembrane helix</keyword>
<comment type="caution">
    <text evidence="4">The sequence shown here is derived from an EMBL/GenBank/DDBJ whole genome shotgun (WGS) entry which is preliminary data.</text>
</comment>
<dbReference type="PROSITE" id="PS50878">
    <property type="entry name" value="RT_POL"/>
    <property type="match status" value="1"/>
</dbReference>
<proteinExistence type="predicted"/>
<feature type="transmembrane region" description="Helical" evidence="2">
    <location>
        <begin position="83"/>
        <end position="106"/>
    </location>
</feature>
<evidence type="ECO:0000256" key="2">
    <source>
        <dbReference type="SAM" id="Phobius"/>
    </source>
</evidence>
<dbReference type="Gene3D" id="2.40.70.10">
    <property type="entry name" value="Acid Proteases"/>
    <property type="match status" value="1"/>
</dbReference>